<dbReference type="GO" id="GO:0016042">
    <property type="term" value="P:lipid catabolic process"/>
    <property type="evidence" value="ECO:0007669"/>
    <property type="project" value="UniProtKB-UniRule"/>
</dbReference>
<keyword evidence="2 4" id="KW-0442">Lipid degradation</keyword>
<comment type="caution">
    <text evidence="4">Lacks conserved residue(s) required for the propagation of feature annotation.</text>
</comment>
<dbReference type="SUPFAM" id="SSF52151">
    <property type="entry name" value="FabD/lysophospholipase-like"/>
    <property type="match status" value="1"/>
</dbReference>
<organism evidence="6 7">
    <name type="scientific">Filimonas lacunae</name>
    <dbReference type="NCBI Taxonomy" id="477680"/>
    <lineage>
        <taxon>Bacteria</taxon>
        <taxon>Pseudomonadati</taxon>
        <taxon>Bacteroidota</taxon>
        <taxon>Chitinophagia</taxon>
        <taxon>Chitinophagales</taxon>
        <taxon>Chitinophagaceae</taxon>
        <taxon>Filimonas</taxon>
    </lineage>
</organism>
<sequence>MIQPETTSNTYRPFVLSGGGARGYAHLGVLKAFSEKHIYPEAIAATSSGSMIAAFICDGYTPDEVNTLFHSTKLSLSMQWNNLKSGLLSLKTVEQVLKTYLRSTTFEQLKIPLYITATNYTNGTRAVFSKGPIIPAIMAASSIPILFSPVTIEGIPYVDGGLSGNLPAEVLVPQYRDIIGVHVNPIRPYNPADSIMANVERTLNMAIHEPVTISRLLCSQFIEPEALREFGTFDFKKFPAMYTVGLEYTRQLLAQPAPVSAQTH</sequence>
<dbReference type="InterPro" id="IPR002641">
    <property type="entry name" value="PNPLA_dom"/>
</dbReference>
<dbReference type="OrthoDB" id="9770965at2"/>
<dbReference type="RefSeq" id="WP_076380748.1">
    <property type="nucleotide sequence ID" value="NZ_AP017422.1"/>
</dbReference>
<dbReference type="Pfam" id="PF01734">
    <property type="entry name" value="Patatin"/>
    <property type="match status" value="1"/>
</dbReference>
<evidence type="ECO:0000256" key="4">
    <source>
        <dbReference type="PROSITE-ProRule" id="PRU01161"/>
    </source>
</evidence>
<keyword evidence="3 4" id="KW-0443">Lipid metabolism</keyword>
<dbReference type="AlphaFoldDB" id="A0A173MFU1"/>
<dbReference type="Gene3D" id="3.40.1090.10">
    <property type="entry name" value="Cytosolic phospholipase A2 catalytic domain"/>
    <property type="match status" value="1"/>
</dbReference>
<keyword evidence="1 4" id="KW-0378">Hydrolase</keyword>
<evidence type="ECO:0000259" key="5">
    <source>
        <dbReference type="PROSITE" id="PS51635"/>
    </source>
</evidence>
<reference evidence="7" key="1">
    <citation type="submission" date="2017-01" db="EMBL/GenBank/DDBJ databases">
        <authorList>
            <person name="Varghese N."/>
            <person name="Submissions S."/>
        </authorList>
    </citation>
    <scope>NUCLEOTIDE SEQUENCE [LARGE SCALE GENOMIC DNA]</scope>
    <source>
        <strain evidence="7">DSM 21054</strain>
    </source>
</reference>
<protein>
    <submittedName>
        <fullName evidence="6">NTE family protein</fullName>
    </submittedName>
</protein>
<feature type="active site" description="Proton acceptor" evidence="4">
    <location>
        <position position="159"/>
    </location>
</feature>
<evidence type="ECO:0000256" key="1">
    <source>
        <dbReference type="ARBA" id="ARBA00022801"/>
    </source>
</evidence>
<dbReference type="InterPro" id="IPR016035">
    <property type="entry name" value="Acyl_Trfase/lysoPLipase"/>
</dbReference>
<evidence type="ECO:0000313" key="6">
    <source>
        <dbReference type="EMBL" id="SIT27150.1"/>
    </source>
</evidence>
<dbReference type="PANTHER" id="PTHR14226">
    <property type="entry name" value="NEUROPATHY TARGET ESTERASE/SWISS CHEESE D.MELANOGASTER"/>
    <property type="match status" value="1"/>
</dbReference>
<evidence type="ECO:0000313" key="7">
    <source>
        <dbReference type="Proteomes" id="UP000186917"/>
    </source>
</evidence>
<dbReference type="InterPro" id="IPR050301">
    <property type="entry name" value="NTE"/>
</dbReference>
<feature type="short sequence motif" description="GXGXXG" evidence="4">
    <location>
        <begin position="18"/>
        <end position="23"/>
    </location>
</feature>
<dbReference type="Proteomes" id="UP000186917">
    <property type="component" value="Unassembled WGS sequence"/>
</dbReference>
<gene>
    <name evidence="6" type="ORF">SAMN05421788_107154</name>
</gene>
<evidence type="ECO:0000256" key="3">
    <source>
        <dbReference type="ARBA" id="ARBA00023098"/>
    </source>
</evidence>
<dbReference type="PROSITE" id="PS51635">
    <property type="entry name" value="PNPLA"/>
    <property type="match status" value="1"/>
</dbReference>
<dbReference type="CDD" id="cd07205">
    <property type="entry name" value="Pat_PNPLA6_PNPLA7_NTE1_like"/>
    <property type="match status" value="1"/>
</dbReference>
<feature type="domain" description="PNPLA" evidence="5">
    <location>
        <begin position="14"/>
        <end position="172"/>
    </location>
</feature>
<dbReference type="EMBL" id="FTOR01000007">
    <property type="protein sequence ID" value="SIT27150.1"/>
    <property type="molecule type" value="Genomic_DNA"/>
</dbReference>
<proteinExistence type="predicted"/>
<feature type="active site" description="Nucleophile" evidence="4">
    <location>
        <position position="47"/>
    </location>
</feature>
<evidence type="ECO:0000256" key="2">
    <source>
        <dbReference type="ARBA" id="ARBA00022963"/>
    </source>
</evidence>
<dbReference type="STRING" id="477680.SAMN05421788_107154"/>
<dbReference type="KEGG" id="fln:FLA_2511"/>
<keyword evidence="7" id="KW-1185">Reference proteome</keyword>
<accession>A0A173MFU1</accession>
<name>A0A173MFU1_9BACT</name>
<dbReference type="PANTHER" id="PTHR14226:SF78">
    <property type="entry name" value="SLR0060 PROTEIN"/>
    <property type="match status" value="1"/>
</dbReference>
<dbReference type="GO" id="GO:0016787">
    <property type="term" value="F:hydrolase activity"/>
    <property type="evidence" value="ECO:0007669"/>
    <property type="project" value="UniProtKB-UniRule"/>
</dbReference>
<feature type="short sequence motif" description="DGA/G" evidence="4">
    <location>
        <begin position="159"/>
        <end position="161"/>
    </location>
</feature>